<accession>A0A1W1WR86</accession>
<keyword evidence="4" id="KW-1185">Reference proteome</keyword>
<dbReference type="EMBL" id="FWWZ01000001">
    <property type="protein sequence ID" value="SMC08828.1"/>
    <property type="molecule type" value="Genomic_DNA"/>
</dbReference>
<dbReference type="AlphaFoldDB" id="A0A1W1WR86"/>
<protein>
    <submittedName>
        <fullName evidence="3">Uncharacterized protein</fullName>
    </submittedName>
</protein>
<feature type="region of interest" description="Disordered" evidence="1">
    <location>
        <begin position="1"/>
        <end position="21"/>
    </location>
</feature>
<feature type="transmembrane region" description="Helical" evidence="2">
    <location>
        <begin position="31"/>
        <end position="49"/>
    </location>
</feature>
<dbReference type="Proteomes" id="UP000192602">
    <property type="component" value="Unassembled WGS sequence"/>
</dbReference>
<evidence type="ECO:0000313" key="4">
    <source>
        <dbReference type="Proteomes" id="UP000192602"/>
    </source>
</evidence>
<dbReference type="RefSeq" id="WP_084275088.1">
    <property type="nucleotide sequence ID" value="NZ_AP026671.1"/>
</dbReference>
<evidence type="ECO:0000256" key="1">
    <source>
        <dbReference type="SAM" id="MobiDB-lite"/>
    </source>
</evidence>
<gene>
    <name evidence="3" type="ORF">SAMN05660197_0602</name>
</gene>
<name>A0A1W1WR86_9BACT</name>
<proteinExistence type="predicted"/>
<evidence type="ECO:0000256" key="2">
    <source>
        <dbReference type="SAM" id="Phobius"/>
    </source>
</evidence>
<sequence>MKKEGFNEQGEPTLRELEDYEGKASPEKRKAIMWVIVTGLLLGVFYTLAKHYFKDVGYEEVKIPQQERILHY</sequence>
<dbReference type="STRING" id="1069081.SAMN05660197_0602"/>
<keyword evidence="2" id="KW-0812">Transmembrane</keyword>
<organism evidence="3 4">
    <name type="scientific">Nitratiruptor tergarcus DSM 16512</name>
    <dbReference type="NCBI Taxonomy" id="1069081"/>
    <lineage>
        <taxon>Bacteria</taxon>
        <taxon>Pseudomonadati</taxon>
        <taxon>Campylobacterota</taxon>
        <taxon>Epsilonproteobacteria</taxon>
        <taxon>Nautiliales</taxon>
        <taxon>Nitratiruptoraceae</taxon>
        <taxon>Nitratiruptor</taxon>
    </lineage>
</organism>
<dbReference type="OrthoDB" id="5365786at2"/>
<evidence type="ECO:0000313" key="3">
    <source>
        <dbReference type="EMBL" id="SMC08828.1"/>
    </source>
</evidence>
<keyword evidence="2" id="KW-0472">Membrane</keyword>
<keyword evidence="2" id="KW-1133">Transmembrane helix</keyword>
<reference evidence="4" key="1">
    <citation type="submission" date="2017-04" db="EMBL/GenBank/DDBJ databases">
        <authorList>
            <person name="Varghese N."/>
            <person name="Submissions S."/>
        </authorList>
    </citation>
    <scope>NUCLEOTIDE SEQUENCE [LARGE SCALE GENOMIC DNA]</scope>
    <source>
        <strain evidence="4">DSM 16512</strain>
    </source>
</reference>